<accession>A0A1L8HJF6</accession>
<proteinExistence type="predicted"/>
<dbReference type="RefSeq" id="XP_041437142.1">
    <property type="nucleotide sequence ID" value="XM_041581208.1"/>
</dbReference>
<dbReference type="PaxDb" id="8355-A0A1L8HJF6"/>
<reference evidence="3 4" key="1">
    <citation type="submission" date="2025-04" db="UniProtKB">
        <authorList>
            <consortium name="RefSeq"/>
        </authorList>
    </citation>
    <scope>IDENTIFICATION</scope>
    <source>
        <strain evidence="3 4">J_2021</strain>
        <tissue evidence="3 4">Erythrocytes</tissue>
    </source>
</reference>
<dbReference type="Proteomes" id="UP000186698">
    <property type="component" value="Chromosome 2L"/>
</dbReference>
<dbReference type="RefSeq" id="XP_041437141.1">
    <property type="nucleotide sequence ID" value="XM_041581207.1"/>
</dbReference>
<feature type="transmembrane region" description="Helical" evidence="1">
    <location>
        <begin position="78"/>
        <end position="103"/>
    </location>
</feature>
<dbReference type="KEGG" id="xla:121399673"/>
<keyword evidence="2" id="KW-1185">Reference proteome</keyword>
<evidence type="ECO:0000313" key="4">
    <source>
        <dbReference type="RefSeq" id="XP_041437142.1"/>
    </source>
</evidence>
<evidence type="ECO:0000313" key="2">
    <source>
        <dbReference type="Proteomes" id="UP000186698"/>
    </source>
</evidence>
<name>A0A1L8HJF6_XENLA</name>
<feature type="transmembrane region" description="Helical" evidence="1">
    <location>
        <begin position="12"/>
        <end position="35"/>
    </location>
</feature>
<dbReference type="GeneID" id="121399673"/>
<gene>
    <name evidence="3 4" type="primary">LOC121399673</name>
</gene>
<protein>
    <submittedName>
        <fullName evidence="3 4">Transmembrane protein 272-like</fullName>
    </submittedName>
</protein>
<keyword evidence="1" id="KW-0812">Transmembrane</keyword>
<dbReference type="PANTHER" id="PTHR33444">
    <property type="entry name" value="SI:DKEY-19B23.12-RELATED"/>
    <property type="match status" value="1"/>
</dbReference>
<dbReference type="OMA" id="ILACSKI"/>
<keyword evidence="1" id="KW-1133">Transmembrane helix</keyword>
<feature type="transmembrane region" description="Helical" evidence="1">
    <location>
        <begin position="123"/>
        <end position="150"/>
    </location>
</feature>
<evidence type="ECO:0000313" key="3">
    <source>
        <dbReference type="RefSeq" id="XP_041437141.1"/>
    </source>
</evidence>
<sequence length="153" mass="17455">MEEPDDSEVPYWAVGCVKFIHIAFHIANIAIGAVYIESCPGEDLIPFHLIIMGWGSLVLLFVTCVSTAYEREPPRRNWLVLCMQIAIMLVLSFFLISGNVWVYTLFPESWNSPECTNRCNTFLYLYAFWMTIVADISFSVLLVVLMCALLEKS</sequence>
<keyword evidence="1" id="KW-0472">Membrane</keyword>
<dbReference type="STRING" id="8355.A0A1L8HJF6"/>
<dbReference type="AlphaFoldDB" id="A0A1L8HJF6"/>
<evidence type="ECO:0000256" key="1">
    <source>
        <dbReference type="SAM" id="Phobius"/>
    </source>
</evidence>
<dbReference type="OrthoDB" id="6157510at2759"/>
<organism evidence="2 3">
    <name type="scientific">Xenopus laevis</name>
    <name type="common">African clawed frog</name>
    <dbReference type="NCBI Taxonomy" id="8355"/>
    <lineage>
        <taxon>Eukaryota</taxon>
        <taxon>Metazoa</taxon>
        <taxon>Chordata</taxon>
        <taxon>Craniata</taxon>
        <taxon>Vertebrata</taxon>
        <taxon>Euteleostomi</taxon>
        <taxon>Amphibia</taxon>
        <taxon>Batrachia</taxon>
        <taxon>Anura</taxon>
        <taxon>Pipoidea</taxon>
        <taxon>Pipidae</taxon>
        <taxon>Xenopodinae</taxon>
        <taxon>Xenopus</taxon>
        <taxon>Xenopus</taxon>
    </lineage>
</organism>
<dbReference type="InterPro" id="IPR040350">
    <property type="entry name" value="TMEM272"/>
</dbReference>
<feature type="transmembrane region" description="Helical" evidence="1">
    <location>
        <begin position="47"/>
        <end position="66"/>
    </location>
</feature>
<dbReference type="PANTHER" id="PTHR33444:SF10">
    <property type="entry name" value="NOVEL PROTEIN"/>
    <property type="match status" value="1"/>
</dbReference>